<comment type="caution">
    <text evidence="8">The sequence shown here is derived from an EMBL/GenBank/DDBJ whole genome shotgun (WGS) entry which is preliminary data.</text>
</comment>
<dbReference type="NCBIfam" id="NF010757">
    <property type="entry name" value="PRK14160.1"/>
    <property type="match status" value="1"/>
</dbReference>
<keyword evidence="3" id="KW-0963">Cytoplasm</keyword>
<feature type="coiled-coil region" evidence="6">
    <location>
        <begin position="106"/>
        <end position="140"/>
    </location>
</feature>
<evidence type="ECO:0000313" key="9">
    <source>
        <dbReference type="Proteomes" id="UP001298681"/>
    </source>
</evidence>
<dbReference type="PROSITE" id="PS01071">
    <property type="entry name" value="GRPE"/>
    <property type="match status" value="1"/>
</dbReference>
<dbReference type="HAMAP" id="MF_01151">
    <property type="entry name" value="GrpE"/>
    <property type="match status" value="1"/>
</dbReference>
<feature type="region of interest" description="Disordered" evidence="7">
    <location>
        <begin position="1"/>
        <end position="53"/>
    </location>
</feature>
<dbReference type="InterPro" id="IPR013805">
    <property type="entry name" value="GrpE_CC"/>
</dbReference>
<feature type="compositionally biased region" description="Basic and acidic residues" evidence="7">
    <location>
        <begin position="27"/>
        <end position="37"/>
    </location>
</feature>
<dbReference type="SUPFAM" id="SSF58014">
    <property type="entry name" value="Coiled-coil domain of nucleotide exchange factor GrpE"/>
    <property type="match status" value="1"/>
</dbReference>
<feature type="compositionally biased region" description="Basic and acidic residues" evidence="7">
    <location>
        <begin position="44"/>
        <end position="53"/>
    </location>
</feature>
<keyword evidence="6" id="KW-0175">Coiled coil</keyword>
<evidence type="ECO:0000256" key="7">
    <source>
        <dbReference type="SAM" id="MobiDB-lite"/>
    </source>
</evidence>
<evidence type="ECO:0000313" key="8">
    <source>
        <dbReference type="EMBL" id="MCG4610528.1"/>
    </source>
</evidence>
<sequence>MNTEEKNPQTEAGTDPQTDAEPEASQETEKAEKKDKGGFGGKKAKAEKEAMQKKLEEAEEALKKQKDQLLRTAAEYDNYRKRTEREKAAIYSDATAAAVLEFLPVADNLERALEQQECSVEDLRKGVEMVQTQLKKALEKLGVSEMGAAGEAFNPELHNAVSHIDDENAAENVVAQVYQKGYKIGDKVVRHATVVVAN</sequence>
<comment type="subunit">
    <text evidence="3">Homodimer.</text>
</comment>
<dbReference type="Gene3D" id="3.90.20.20">
    <property type="match status" value="1"/>
</dbReference>
<comment type="similarity">
    <text evidence="1 3 5">Belongs to the GrpE family.</text>
</comment>
<evidence type="ECO:0000256" key="5">
    <source>
        <dbReference type="RuleBase" id="RU004478"/>
    </source>
</evidence>
<dbReference type="SUPFAM" id="SSF51064">
    <property type="entry name" value="Head domain of nucleotide exchange factor GrpE"/>
    <property type="match status" value="1"/>
</dbReference>
<dbReference type="Proteomes" id="UP001298681">
    <property type="component" value="Unassembled WGS sequence"/>
</dbReference>
<keyword evidence="3 4" id="KW-0346">Stress response</keyword>
<dbReference type="InterPro" id="IPR000740">
    <property type="entry name" value="GrpE"/>
</dbReference>
<name>A0ABS9MI83_9FIRM</name>
<evidence type="ECO:0000256" key="3">
    <source>
        <dbReference type="HAMAP-Rule" id="MF_01151"/>
    </source>
</evidence>
<dbReference type="EMBL" id="JAKNHQ010000006">
    <property type="protein sequence ID" value="MCG4610528.1"/>
    <property type="molecule type" value="Genomic_DNA"/>
</dbReference>
<keyword evidence="9" id="KW-1185">Reference proteome</keyword>
<dbReference type="CDD" id="cd00446">
    <property type="entry name" value="GrpE"/>
    <property type="match status" value="1"/>
</dbReference>
<evidence type="ECO:0000256" key="1">
    <source>
        <dbReference type="ARBA" id="ARBA00009054"/>
    </source>
</evidence>
<comment type="function">
    <text evidence="3 4">Participates actively in the response to hyperosmotic and heat shock by preventing the aggregation of stress-denatured proteins, in association with DnaK and GrpE. It is the nucleotide exchange factor for DnaK and may function as a thermosensor. Unfolded proteins bind initially to DnaJ; upon interaction with the DnaJ-bound protein, DnaK hydrolyzes its bound ATP, resulting in the formation of a stable complex. GrpE releases ADP from DnaK; ATP binding to DnaK triggers the release of the substrate protein, thus completing the reaction cycle. Several rounds of ATP-dependent interactions between DnaJ, DnaK and GrpE are required for fully efficient folding.</text>
</comment>
<dbReference type="RefSeq" id="WP_191448744.1">
    <property type="nucleotide sequence ID" value="NZ_JAKNHQ010000006.1"/>
</dbReference>
<dbReference type="Gene3D" id="2.30.22.10">
    <property type="entry name" value="Head domain of nucleotide exchange factor GrpE"/>
    <property type="match status" value="1"/>
</dbReference>
<dbReference type="InterPro" id="IPR009012">
    <property type="entry name" value="GrpE_head"/>
</dbReference>
<proteinExistence type="inferred from homology"/>
<organism evidence="8 9">
    <name type="scientific">Anaeromassilibacillus senegalensis</name>
    <dbReference type="NCBI Taxonomy" id="1673717"/>
    <lineage>
        <taxon>Bacteria</taxon>
        <taxon>Bacillati</taxon>
        <taxon>Bacillota</taxon>
        <taxon>Clostridia</taxon>
        <taxon>Eubacteriales</taxon>
        <taxon>Acutalibacteraceae</taxon>
        <taxon>Anaeromassilibacillus</taxon>
    </lineage>
</organism>
<dbReference type="PANTHER" id="PTHR21237">
    <property type="entry name" value="GRPE PROTEIN"/>
    <property type="match status" value="1"/>
</dbReference>
<reference evidence="8 9" key="1">
    <citation type="submission" date="2022-01" db="EMBL/GenBank/DDBJ databases">
        <title>Collection of gut derived symbiotic bacterial strains cultured from healthy donors.</title>
        <authorList>
            <person name="Lin H."/>
            <person name="Kohout C."/>
            <person name="Waligurski E."/>
            <person name="Pamer E.G."/>
        </authorList>
    </citation>
    <scope>NUCLEOTIDE SEQUENCE [LARGE SCALE GENOMIC DNA]</scope>
    <source>
        <strain evidence="8 9">DFI.7.58</strain>
    </source>
</reference>
<dbReference type="Pfam" id="PF01025">
    <property type="entry name" value="GrpE"/>
    <property type="match status" value="1"/>
</dbReference>
<protein>
    <recommendedName>
        <fullName evidence="3 4">Protein GrpE</fullName>
    </recommendedName>
    <alternativeName>
        <fullName evidence="3">HSP-70 cofactor</fullName>
    </alternativeName>
</protein>
<dbReference type="PANTHER" id="PTHR21237:SF23">
    <property type="entry name" value="GRPE PROTEIN HOMOLOG, MITOCHONDRIAL"/>
    <property type="match status" value="1"/>
</dbReference>
<dbReference type="PRINTS" id="PR00773">
    <property type="entry name" value="GRPEPROTEIN"/>
</dbReference>
<evidence type="ECO:0000256" key="2">
    <source>
        <dbReference type="ARBA" id="ARBA00023186"/>
    </source>
</evidence>
<accession>A0ABS9MI83</accession>
<evidence type="ECO:0000256" key="4">
    <source>
        <dbReference type="RuleBase" id="RU000639"/>
    </source>
</evidence>
<comment type="subcellular location">
    <subcellularLocation>
        <location evidence="3">Cytoplasm</location>
    </subcellularLocation>
</comment>
<evidence type="ECO:0000256" key="6">
    <source>
        <dbReference type="SAM" id="Coils"/>
    </source>
</evidence>
<keyword evidence="2 3" id="KW-0143">Chaperone</keyword>
<gene>
    <name evidence="3 8" type="primary">grpE</name>
    <name evidence="8" type="ORF">L0P57_06220</name>
</gene>